<dbReference type="Gene3D" id="3.40.30.10">
    <property type="entry name" value="Glutaredoxin"/>
    <property type="match status" value="1"/>
</dbReference>
<dbReference type="SUPFAM" id="SSF52833">
    <property type="entry name" value="Thioredoxin-like"/>
    <property type="match status" value="1"/>
</dbReference>
<dbReference type="InterPro" id="IPR036249">
    <property type="entry name" value="Thioredoxin-like_sf"/>
</dbReference>
<dbReference type="AlphaFoldDB" id="A0A1I1FXF0"/>
<dbReference type="STRING" id="623281.SAMN05421747_103204"/>
<keyword evidence="1" id="KW-0413">Isomerase</keyword>
<sequence length="472" mass="52897">MKKFFCLWVYFYQFFSTFRCPRIRYGLLAILGFMCLYTRAQSPQKLGAAMPGFLPDSIAPLQIGDTIPEYLWHLPLQVANHPEGKEMITLGEYRGKPILLDFLSTGCGGCIKALPKIESVTRSAGGDIVVIPVTAEKRSRVAAFIPKNNFINDTKLPFIVADSVLKQHFPHTYISHVVWIDAYGIVRAATSTGQITSRTIREFQHGGPLDWPIKTENTRFFNAPLITLDAEANVLPNNAKRSLYYSAVIGYTEGVGPYVATESDSLMGIERVSFRNKAILDLYRIATNNRIAPTHVILEVADPAAYTAPTASNQHIAMDSWYQQYGKCYEATFPLGKTENWKARMLADLNHFLSLNGRIETRDTTCLVLTQVENAPDIAYREEHGERTSTLTTSNPVKILRGATLSSLVHVLNTAYRDKLVVDGTGYSEKVSLTLRLNDITDLRSLKKALSPYGLDLVEQQREETFLVITER</sequence>
<gene>
    <name evidence="1" type="ORF">SAMN05421747_103204</name>
</gene>
<evidence type="ECO:0000313" key="1">
    <source>
        <dbReference type="EMBL" id="SFC03726.1"/>
    </source>
</evidence>
<proteinExistence type="predicted"/>
<reference evidence="1 2" key="1">
    <citation type="submission" date="2016-10" db="EMBL/GenBank/DDBJ databases">
        <authorList>
            <person name="de Groot N.N."/>
        </authorList>
    </citation>
    <scope>NUCLEOTIDE SEQUENCE [LARGE SCALE GENOMIC DNA]</scope>
    <source>
        <strain evidence="1 2">DSM 22900</strain>
    </source>
</reference>
<dbReference type="EMBL" id="FOLL01000003">
    <property type="protein sequence ID" value="SFC03726.1"/>
    <property type="molecule type" value="Genomic_DNA"/>
</dbReference>
<protein>
    <submittedName>
        <fullName evidence="1">Thiol-disulfide isomerase or thioredoxin</fullName>
    </submittedName>
</protein>
<dbReference type="PANTHER" id="PTHR42852:SF13">
    <property type="entry name" value="PROTEIN DIPZ"/>
    <property type="match status" value="1"/>
</dbReference>
<dbReference type="PANTHER" id="PTHR42852">
    <property type="entry name" value="THIOL:DISULFIDE INTERCHANGE PROTEIN DSBE"/>
    <property type="match status" value="1"/>
</dbReference>
<dbReference type="Proteomes" id="UP000199577">
    <property type="component" value="Unassembled WGS sequence"/>
</dbReference>
<dbReference type="OrthoDB" id="793244at2"/>
<accession>A0A1I1FXF0</accession>
<keyword evidence="2" id="KW-1185">Reference proteome</keyword>
<dbReference type="InterPro" id="IPR050553">
    <property type="entry name" value="Thioredoxin_ResA/DsbE_sf"/>
</dbReference>
<name>A0A1I1FXF0_9SPHI</name>
<dbReference type="GO" id="GO:0016853">
    <property type="term" value="F:isomerase activity"/>
    <property type="evidence" value="ECO:0007669"/>
    <property type="project" value="UniProtKB-KW"/>
</dbReference>
<evidence type="ECO:0000313" key="2">
    <source>
        <dbReference type="Proteomes" id="UP000199577"/>
    </source>
</evidence>
<organism evidence="1 2">
    <name type="scientific">Parapedobacter composti</name>
    <dbReference type="NCBI Taxonomy" id="623281"/>
    <lineage>
        <taxon>Bacteria</taxon>
        <taxon>Pseudomonadati</taxon>
        <taxon>Bacteroidota</taxon>
        <taxon>Sphingobacteriia</taxon>
        <taxon>Sphingobacteriales</taxon>
        <taxon>Sphingobacteriaceae</taxon>
        <taxon>Parapedobacter</taxon>
    </lineage>
</organism>